<reference evidence="2" key="1">
    <citation type="submission" date="2021-06" db="EMBL/GenBank/DDBJ databases">
        <authorList>
            <person name="Kallberg Y."/>
            <person name="Tangrot J."/>
            <person name="Rosling A."/>
        </authorList>
    </citation>
    <scope>NUCLEOTIDE SEQUENCE</scope>
    <source>
        <strain evidence="2">MA453B</strain>
    </source>
</reference>
<proteinExistence type="predicted"/>
<dbReference type="Proteomes" id="UP000789405">
    <property type="component" value="Unassembled WGS sequence"/>
</dbReference>
<dbReference type="EMBL" id="CAJVPY010000129">
    <property type="protein sequence ID" value="CAG8452026.1"/>
    <property type="molecule type" value="Genomic_DNA"/>
</dbReference>
<organism evidence="2 3">
    <name type="scientific">Dentiscutata erythropus</name>
    <dbReference type="NCBI Taxonomy" id="1348616"/>
    <lineage>
        <taxon>Eukaryota</taxon>
        <taxon>Fungi</taxon>
        <taxon>Fungi incertae sedis</taxon>
        <taxon>Mucoromycota</taxon>
        <taxon>Glomeromycotina</taxon>
        <taxon>Glomeromycetes</taxon>
        <taxon>Diversisporales</taxon>
        <taxon>Gigasporaceae</taxon>
        <taxon>Dentiscutata</taxon>
    </lineage>
</organism>
<evidence type="ECO:0000313" key="2">
    <source>
        <dbReference type="EMBL" id="CAG8452026.1"/>
    </source>
</evidence>
<keyword evidence="3" id="KW-1185">Reference proteome</keyword>
<sequence length="273" mass="30203">MPEQIILEEKTSNAQSNAVGSVAINEITPSLLVIQTVVNEQVEANLEKGLIPNASELNKSSSEQTIPQHIRKLHGGDGSYFGIYCLMILGIISLFIIGYDLYRSIKAIVSLSHNEESTPGRITNIVWFSVLLPLFCCAKISANASPTVAGVFVALYMIASLIITILNLTGKLDKKWSDGKVIITEFPSNLHEICIEVVSKQIIQSCISVDDSDAEIYGLGSVRKRRFINFHLLHVWYGIFKGTRNGNFGKKLAFSPENHIVTPPMGEMEMHFH</sequence>
<feature type="transmembrane region" description="Helical" evidence="1">
    <location>
        <begin position="122"/>
        <end position="142"/>
    </location>
</feature>
<comment type="caution">
    <text evidence="2">The sequence shown here is derived from an EMBL/GenBank/DDBJ whole genome shotgun (WGS) entry which is preliminary data.</text>
</comment>
<evidence type="ECO:0000256" key="1">
    <source>
        <dbReference type="SAM" id="Phobius"/>
    </source>
</evidence>
<keyword evidence="1" id="KW-0812">Transmembrane</keyword>
<dbReference type="AlphaFoldDB" id="A0A9N8VIX5"/>
<dbReference type="OrthoDB" id="10450035at2759"/>
<name>A0A9N8VIX5_9GLOM</name>
<protein>
    <submittedName>
        <fullName evidence="2">8206_t:CDS:1</fullName>
    </submittedName>
</protein>
<feature type="transmembrane region" description="Helical" evidence="1">
    <location>
        <begin position="81"/>
        <end position="102"/>
    </location>
</feature>
<gene>
    <name evidence="2" type="ORF">DERYTH_LOCUS565</name>
</gene>
<keyword evidence="1" id="KW-0472">Membrane</keyword>
<accession>A0A9N8VIX5</accession>
<keyword evidence="1" id="KW-1133">Transmembrane helix</keyword>
<feature type="transmembrane region" description="Helical" evidence="1">
    <location>
        <begin position="148"/>
        <end position="168"/>
    </location>
</feature>
<evidence type="ECO:0000313" key="3">
    <source>
        <dbReference type="Proteomes" id="UP000789405"/>
    </source>
</evidence>